<accession>A0AAD9ZHV8</accession>
<gene>
    <name evidence="1" type="ORF">OEA41_008290</name>
</gene>
<name>A0AAD9ZHV8_9LECA</name>
<organism evidence="1 2">
    <name type="scientific">Lepraria neglecta</name>
    <dbReference type="NCBI Taxonomy" id="209136"/>
    <lineage>
        <taxon>Eukaryota</taxon>
        <taxon>Fungi</taxon>
        <taxon>Dikarya</taxon>
        <taxon>Ascomycota</taxon>
        <taxon>Pezizomycotina</taxon>
        <taxon>Lecanoromycetes</taxon>
        <taxon>OSLEUM clade</taxon>
        <taxon>Lecanoromycetidae</taxon>
        <taxon>Lecanorales</taxon>
        <taxon>Lecanorineae</taxon>
        <taxon>Stereocaulaceae</taxon>
        <taxon>Lepraria</taxon>
    </lineage>
</organism>
<reference evidence="1" key="1">
    <citation type="submission" date="2022-11" db="EMBL/GenBank/DDBJ databases">
        <title>Chromosomal genome sequence assembly and mating type (MAT) locus characterization of the leprose asexual lichenized fungus Lepraria neglecta (Nyl.) Erichsen.</title>
        <authorList>
            <person name="Allen J.L."/>
            <person name="Pfeffer B."/>
        </authorList>
    </citation>
    <scope>NUCLEOTIDE SEQUENCE</scope>
    <source>
        <strain evidence="1">Allen 5258</strain>
    </source>
</reference>
<evidence type="ECO:0000313" key="2">
    <source>
        <dbReference type="Proteomes" id="UP001276659"/>
    </source>
</evidence>
<proteinExistence type="predicted"/>
<evidence type="ECO:0000313" key="1">
    <source>
        <dbReference type="EMBL" id="KAK3176964.1"/>
    </source>
</evidence>
<protein>
    <submittedName>
        <fullName evidence="1">Uncharacterized protein</fullName>
    </submittedName>
</protein>
<feature type="non-terminal residue" evidence="1">
    <location>
        <position position="1"/>
    </location>
</feature>
<comment type="caution">
    <text evidence="1">The sequence shown here is derived from an EMBL/GenBank/DDBJ whole genome shotgun (WGS) entry which is preliminary data.</text>
</comment>
<keyword evidence="2" id="KW-1185">Reference proteome</keyword>
<dbReference type="EMBL" id="JASNWA010000004">
    <property type="protein sequence ID" value="KAK3176964.1"/>
    <property type="molecule type" value="Genomic_DNA"/>
</dbReference>
<dbReference type="AlphaFoldDB" id="A0AAD9ZHV8"/>
<sequence length="126" mass="14222">DLIDYQHDLSDPNSYPVHLMDQNPFKFIPKAAAAKLATNFLRVNRQPTPEVQNALNRLFIVRWFESWGPDTIIKALPDLDVAFFGGNLRNNVGVFWKTGDAVKEDPEFKDCWAETSLKLAGIATST</sequence>
<dbReference type="Proteomes" id="UP001276659">
    <property type="component" value="Unassembled WGS sequence"/>
</dbReference>